<gene>
    <name evidence="1" type="ORF">KDM89_09255</name>
</gene>
<keyword evidence="2" id="KW-1185">Reference proteome</keyword>
<accession>A0A941DMF8</accession>
<dbReference type="AlphaFoldDB" id="A0A941DMF8"/>
<organism evidence="1 2">
    <name type="scientific">Undibacterium luofuense</name>
    <dbReference type="NCBI Taxonomy" id="2828733"/>
    <lineage>
        <taxon>Bacteria</taxon>
        <taxon>Pseudomonadati</taxon>
        <taxon>Pseudomonadota</taxon>
        <taxon>Betaproteobacteria</taxon>
        <taxon>Burkholderiales</taxon>
        <taxon>Oxalobacteraceae</taxon>
        <taxon>Undibacterium</taxon>
    </lineage>
</organism>
<evidence type="ECO:0000313" key="1">
    <source>
        <dbReference type="EMBL" id="MBR7782329.1"/>
    </source>
</evidence>
<reference evidence="1" key="1">
    <citation type="submission" date="2021-04" db="EMBL/GenBank/DDBJ databases">
        <title>novel species isolated from subtropical streams in China.</title>
        <authorList>
            <person name="Lu H."/>
        </authorList>
    </citation>
    <scope>NUCLEOTIDE SEQUENCE</scope>
    <source>
        <strain evidence="1">LFS511W</strain>
    </source>
</reference>
<dbReference type="Proteomes" id="UP000680067">
    <property type="component" value="Unassembled WGS sequence"/>
</dbReference>
<sequence>MSSIHPDIHFLLQSETPEFANDRMEHFDKREVLDLPFTQMIGSVDLAQVVGTLHPDYAGHTWIELLPTRPDRTQTISNNGRSQYQGLMKRGHRCIERLWTNPGYYTSHEGKEYWSFSKLGDRYYVNQGNHRTVVGRFFLSLNKQSTVIHGVGITEFHLPPSQIEEKPEIQQKNVSQPWWNKWKTFF</sequence>
<comment type="caution">
    <text evidence="1">The sequence shown here is derived from an EMBL/GenBank/DDBJ whole genome shotgun (WGS) entry which is preliminary data.</text>
</comment>
<proteinExistence type="predicted"/>
<evidence type="ECO:0000313" key="2">
    <source>
        <dbReference type="Proteomes" id="UP000680067"/>
    </source>
</evidence>
<dbReference type="RefSeq" id="WP_212687656.1">
    <property type="nucleotide sequence ID" value="NZ_JAGSPN010000005.1"/>
</dbReference>
<dbReference type="EMBL" id="JAGSPN010000005">
    <property type="protein sequence ID" value="MBR7782329.1"/>
    <property type="molecule type" value="Genomic_DNA"/>
</dbReference>
<protein>
    <submittedName>
        <fullName evidence="1">Uncharacterized protein</fullName>
    </submittedName>
</protein>
<name>A0A941DMF8_9BURK</name>